<dbReference type="InterPro" id="IPR019885">
    <property type="entry name" value="Tscrpt_reg_HTH_AsnC-type_CS"/>
</dbReference>
<dbReference type="InterPro" id="IPR036390">
    <property type="entry name" value="WH_DNA-bd_sf"/>
</dbReference>
<dbReference type="InterPro" id="IPR000600">
    <property type="entry name" value="ROK"/>
</dbReference>
<evidence type="ECO:0000256" key="1">
    <source>
        <dbReference type="ARBA" id="ARBA00006479"/>
    </source>
</evidence>
<dbReference type="Gene3D" id="1.10.10.10">
    <property type="entry name" value="Winged helix-like DNA-binding domain superfamily/Winged helix DNA-binding domain"/>
    <property type="match status" value="1"/>
</dbReference>
<protein>
    <submittedName>
        <fullName evidence="2">ROK family protein</fullName>
    </submittedName>
</protein>
<reference evidence="3" key="1">
    <citation type="journal article" date="2019" name="Int. J. Syst. Evol. Microbiol.">
        <title>The Global Catalogue of Microorganisms (GCM) 10K type strain sequencing project: providing services to taxonomists for standard genome sequencing and annotation.</title>
        <authorList>
            <consortium name="The Broad Institute Genomics Platform"/>
            <consortium name="The Broad Institute Genome Sequencing Center for Infectious Disease"/>
            <person name="Wu L."/>
            <person name="Ma J."/>
        </authorList>
    </citation>
    <scope>NUCLEOTIDE SEQUENCE [LARGE SCALE GENOMIC DNA]</scope>
    <source>
        <strain evidence="3">CGMCC 4.7132</strain>
    </source>
</reference>
<evidence type="ECO:0000313" key="2">
    <source>
        <dbReference type="EMBL" id="MFC4530635.1"/>
    </source>
</evidence>
<accession>A0ABV9CCT8</accession>
<dbReference type="RefSeq" id="WP_380838583.1">
    <property type="nucleotide sequence ID" value="NZ_JBHSFP010000003.1"/>
</dbReference>
<proteinExistence type="inferred from homology"/>
<gene>
    <name evidence="2" type="ORF">ACFO60_07655</name>
</gene>
<dbReference type="Proteomes" id="UP001596004">
    <property type="component" value="Unassembled WGS sequence"/>
</dbReference>
<dbReference type="PANTHER" id="PTHR18964:SF173">
    <property type="entry name" value="GLUCOKINASE"/>
    <property type="match status" value="1"/>
</dbReference>
<sequence>MGRRPASTLASSGEVLHLIRTGEAVTRADIGRITGLSRPAVALRVAGLLDHGLVVEHTDGPSTGGRPPARLAFDASGGVVLVASLGASRTQIALCDLAGRELARTDLRIDVERGPDVVLPLLMDVWADLLEGRPMSAVKGAGLGVPATVEFAAGRTESARVMAGWTGVVIPPLISARFPVPVFVDNDVNVIAMGEYREAYAREVSDLLFVKVSTRIGAGVIAGGQILRGALGAAGEIGHIPVRDGGGVLCRCGNVDCVDSVASGTAILRDLRACGRDVHSLSDVVALVRTGDAETMTVVRRAGRLLGEVVASAVNLLNPAVVVLGGDVAERFQPLVSGVREVVYRRSTALSTRSLRIERSRLGPSAGITGCALMVIDHILAPEAVDAAIDAAAGAAGVAGGAISAGTAAGSELAPAPAGRRPATATGSG</sequence>
<evidence type="ECO:0000313" key="3">
    <source>
        <dbReference type="Proteomes" id="UP001596004"/>
    </source>
</evidence>
<dbReference type="Pfam" id="PF00480">
    <property type="entry name" value="ROK"/>
    <property type="match status" value="1"/>
</dbReference>
<dbReference type="SUPFAM" id="SSF46785">
    <property type="entry name" value="Winged helix' DNA-binding domain"/>
    <property type="match status" value="1"/>
</dbReference>
<dbReference type="PROSITE" id="PS00519">
    <property type="entry name" value="HTH_ASNC_1"/>
    <property type="match status" value="1"/>
</dbReference>
<dbReference type="Gene3D" id="3.30.420.40">
    <property type="match status" value="2"/>
</dbReference>
<organism evidence="2 3">
    <name type="scientific">Sphaerisporangium dianthi</name>
    <dbReference type="NCBI Taxonomy" id="1436120"/>
    <lineage>
        <taxon>Bacteria</taxon>
        <taxon>Bacillati</taxon>
        <taxon>Actinomycetota</taxon>
        <taxon>Actinomycetes</taxon>
        <taxon>Streptosporangiales</taxon>
        <taxon>Streptosporangiaceae</taxon>
        <taxon>Sphaerisporangium</taxon>
    </lineage>
</organism>
<dbReference type="EMBL" id="JBHSFP010000003">
    <property type="protein sequence ID" value="MFC4530635.1"/>
    <property type="molecule type" value="Genomic_DNA"/>
</dbReference>
<dbReference type="SUPFAM" id="SSF53067">
    <property type="entry name" value="Actin-like ATPase domain"/>
    <property type="match status" value="1"/>
</dbReference>
<comment type="caution">
    <text evidence="2">The sequence shown here is derived from an EMBL/GenBank/DDBJ whole genome shotgun (WGS) entry which is preliminary data.</text>
</comment>
<dbReference type="InterPro" id="IPR043129">
    <property type="entry name" value="ATPase_NBD"/>
</dbReference>
<dbReference type="InterPro" id="IPR036388">
    <property type="entry name" value="WH-like_DNA-bd_sf"/>
</dbReference>
<name>A0ABV9CCT8_9ACTN</name>
<keyword evidence="3" id="KW-1185">Reference proteome</keyword>
<comment type="similarity">
    <text evidence="1">Belongs to the ROK (NagC/XylR) family.</text>
</comment>
<dbReference type="PANTHER" id="PTHR18964">
    <property type="entry name" value="ROK (REPRESSOR, ORF, KINASE) FAMILY"/>
    <property type="match status" value="1"/>
</dbReference>